<keyword evidence="4 8" id="KW-0812">Transmembrane</keyword>
<organism evidence="9 10">
    <name type="scientific">Cloacibacillus evryensis</name>
    <dbReference type="NCBI Taxonomy" id="508460"/>
    <lineage>
        <taxon>Bacteria</taxon>
        <taxon>Thermotogati</taxon>
        <taxon>Synergistota</taxon>
        <taxon>Synergistia</taxon>
        <taxon>Synergistales</taxon>
        <taxon>Synergistaceae</taxon>
        <taxon>Cloacibacillus</taxon>
    </lineage>
</organism>
<evidence type="ECO:0000256" key="8">
    <source>
        <dbReference type="SAM" id="Phobius"/>
    </source>
</evidence>
<dbReference type="GO" id="GO:0071555">
    <property type="term" value="P:cell wall organization"/>
    <property type="evidence" value="ECO:0007669"/>
    <property type="project" value="TreeGrafter"/>
</dbReference>
<dbReference type="InterPro" id="IPR000715">
    <property type="entry name" value="Glycosyl_transferase_4"/>
</dbReference>
<evidence type="ECO:0000313" key="10">
    <source>
        <dbReference type="Proteomes" id="UP001205919"/>
    </source>
</evidence>
<dbReference type="RefSeq" id="WP_008711732.1">
    <property type="nucleotide sequence ID" value="NZ_CABKQM010000008.1"/>
</dbReference>
<evidence type="ECO:0000256" key="6">
    <source>
        <dbReference type="ARBA" id="ARBA00023136"/>
    </source>
</evidence>
<dbReference type="PANTHER" id="PTHR22926">
    <property type="entry name" value="PHOSPHO-N-ACETYLMURAMOYL-PENTAPEPTIDE-TRANSFERASE"/>
    <property type="match status" value="1"/>
</dbReference>
<protein>
    <submittedName>
        <fullName evidence="9">Undecaprenyl/decaprenyl-phosphate alpha-N-acetylglucosaminyl 1-phosphate transferase</fullName>
    </submittedName>
</protein>
<keyword evidence="6 8" id="KW-0472">Membrane</keyword>
<dbReference type="GO" id="GO:0005886">
    <property type="term" value="C:plasma membrane"/>
    <property type="evidence" value="ECO:0007669"/>
    <property type="project" value="UniProtKB-SubCell"/>
</dbReference>
<keyword evidence="7" id="KW-0460">Magnesium</keyword>
<accession>A0AAW5K0G4</accession>
<dbReference type="AlphaFoldDB" id="A0AAW5K0G4"/>
<feature type="transmembrane region" description="Helical" evidence="8">
    <location>
        <begin position="164"/>
        <end position="180"/>
    </location>
</feature>
<dbReference type="PANTHER" id="PTHR22926:SF3">
    <property type="entry name" value="UNDECAPRENYL-PHOSPHATE ALPHA-N-ACETYLGLUCOSAMINYL 1-PHOSPHATE TRANSFERASE"/>
    <property type="match status" value="1"/>
</dbReference>
<gene>
    <name evidence="9" type="ORF">NE630_07730</name>
</gene>
<keyword evidence="7" id="KW-0479">Metal-binding</keyword>
<proteinExistence type="predicted"/>
<feature type="transmembrane region" description="Helical" evidence="8">
    <location>
        <begin position="267"/>
        <end position="288"/>
    </location>
</feature>
<evidence type="ECO:0000256" key="7">
    <source>
        <dbReference type="PIRSR" id="PIRSR600715-1"/>
    </source>
</evidence>
<comment type="subcellular location">
    <subcellularLocation>
        <location evidence="1">Cell membrane</location>
        <topology evidence="1">Multi-pass membrane protein</topology>
    </subcellularLocation>
</comment>
<dbReference type="GO" id="GO:0046872">
    <property type="term" value="F:metal ion binding"/>
    <property type="evidence" value="ECO:0007669"/>
    <property type="project" value="UniProtKB-KW"/>
</dbReference>
<dbReference type="GO" id="GO:0016780">
    <property type="term" value="F:phosphotransferase activity, for other substituted phosphate groups"/>
    <property type="evidence" value="ECO:0007669"/>
    <property type="project" value="InterPro"/>
</dbReference>
<feature type="transmembrane region" description="Helical" evidence="8">
    <location>
        <begin position="47"/>
        <end position="65"/>
    </location>
</feature>
<evidence type="ECO:0000256" key="5">
    <source>
        <dbReference type="ARBA" id="ARBA00022989"/>
    </source>
</evidence>
<evidence type="ECO:0000256" key="2">
    <source>
        <dbReference type="ARBA" id="ARBA00022475"/>
    </source>
</evidence>
<feature type="transmembrane region" description="Helical" evidence="8">
    <location>
        <begin position="71"/>
        <end position="88"/>
    </location>
</feature>
<dbReference type="GO" id="GO:0044038">
    <property type="term" value="P:cell wall macromolecule biosynthetic process"/>
    <property type="evidence" value="ECO:0007669"/>
    <property type="project" value="TreeGrafter"/>
</dbReference>
<dbReference type="CDD" id="cd06853">
    <property type="entry name" value="GT_WecA_like"/>
    <property type="match status" value="1"/>
</dbReference>
<dbReference type="GeneID" id="95756259"/>
<evidence type="ECO:0000313" key="9">
    <source>
        <dbReference type="EMBL" id="MCQ4814320.1"/>
    </source>
</evidence>
<keyword evidence="3 9" id="KW-0808">Transferase</keyword>
<feature type="transmembrane region" description="Helical" evidence="8">
    <location>
        <begin position="95"/>
        <end position="111"/>
    </location>
</feature>
<reference evidence="9 10" key="1">
    <citation type="submission" date="2022-06" db="EMBL/GenBank/DDBJ databases">
        <title>Isolation of gut microbiota from human fecal samples.</title>
        <authorList>
            <person name="Pamer E.G."/>
            <person name="Barat B."/>
            <person name="Waligurski E."/>
            <person name="Medina S."/>
            <person name="Paddock L."/>
            <person name="Mostad J."/>
        </authorList>
    </citation>
    <scope>NUCLEOTIDE SEQUENCE [LARGE SCALE GENOMIC DNA]</scope>
    <source>
        <strain evidence="9 10">DFI.9.90</strain>
    </source>
</reference>
<dbReference type="Proteomes" id="UP001205919">
    <property type="component" value="Unassembled WGS sequence"/>
</dbReference>
<sequence length="296" mass="32393">MLSIYLFTLLTFLWGLVGTPIAIALAQKFRLLDIPGGRKKHHSIMPRGAGLVLWSGYLMWALFTGNPGVEVPYIATGASVIFIVGYMDDMHPLPPLLRLIFHLLAAAWVIFPLPVPLWQRALFVFWIAGATNAYNLIDGMDGLCLTITLITALCALLAGGRGVWLPFAGLVFGVLLWNFPQPRTFLGDGGSTLLGYICSAQLAWSIFPNIFGTGFIHLAIILLFLGGVPVIDTLVAMTRRILHKKSPFEPDRGHAHHKLQDFGLPKLATLIVMGSAHALIIALGMRLIGLPVFNFF</sequence>
<keyword evidence="10" id="KW-1185">Reference proteome</keyword>
<dbReference type="PROSITE" id="PS01348">
    <property type="entry name" value="MRAY_2"/>
    <property type="match status" value="1"/>
</dbReference>
<feature type="transmembrane region" description="Helical" evidence="8">
    <location>
        <begin position="216"/>
        <end position="237"/>
    </location>
</feature>
<feature type="binding site" evidence="7">
    <location>
        <position position="188"/>
    </location>
    <ligand>
        <name>Mg(2+)</name>
        <dbReference type="ChEBI" id="CHEBI:18420"/>
    </ligand>
</feature>
<name>A0AAW5K0G4_9BACT</name>
<feature type="binding site" evidence="7">
    <location>
        <position position="135"/>
    </location>
    <ligand>
        <name>Mg(2+)</name>
        <dbReference type="ChEBI" id="CHEBI:18420"/>
    </ligand>
</feature>
<dbReference type="InterPro" id="IPR018480">
    <property type="entry name" value="PNAcMuramoyl-5peptid_Trfase_CS"/>
</dbReference>
<comment type="caution">
    <text evidence="9">The sequence shown here is derived from an EMBL/GenBank/DDBJ whole genome shotgun (WGS) entry which is preliminary data.</text>
</comment>
<keyword evidence="5 8" id="KW-1133">Transmembrane helix</keyword>
<dbReference type="EMBL" id="JANFYT010000014">
    <property type="protein sequence ID" value="MCQ4814320.1"/>
    <property type="molecule type" value="Genomic_DNA"/>
</dbReference>
<dbReference type="Pfam" id="PF00953">
    <property type="entry name" value="Glycos_transf_4"/>
    <property type="match status" value="1"/>
</dbReference>
<evidence type="ECO:0000256" key="1">
    <source>
        <dbReference type="ARBA" id="ARBA00004651"/>
    </source>
</evidence>
<feature type="transmembrane region" description="Helical" evidence="8">
    <location>
        <begin position="142"/>
        <end position="158"/>
    </location>
</feature>
<dbReference type="GO" id="GO:0009103">
    <property type="term" value="P:lipopolysaccharide biosynthetic process"/>
    <property type="evidence" value="ECO:0007669"/>
    <property type="project" value="TreeGrafter"/>
</dbReference>
<evidence type="ECO:0000256" key="4">
    <source>
        <dbReference type="ARBA" id="ARBA00022692"/>
    </source>
</evidence>
<comment type="cofactor">
    <cofactor evidence="7">
        <name>Mg(2+)</name>
        <dbReference type="ChEBI" id="CHEBI:18420"/>
    </cofactor>
</comment>
<feature type="transmembrane region" description="Helical" evidence="8">
    <location>
        <begin position="6"/>
        <end position="26"/>
    </location>
</feature>
<evidence type="ECO:0000256" key="3">
    <source>
        <dbReference type="ARBA" id="ARBA00022679"/>
    </source>
</evidence>
<keyword evidence="2" id="KW-1003">Cell membrane</keyword>